<keyword evidence="3" id="KW-0815">Transposition</keyword>
<keyword evidence="8" id="KW-1185">Reference proteome</keyword>
<reference evidence="7 8" key="1">
    <citation type="submission" date="2019-05" db="EMBL/GenBank/DDBJ databases">
        <title>Draft genome sequence of Nonomuraea turkmeniaca DSM 43926.</title>
        <authorList>
            <person name="Saricaoglu S."/>
            <person name="Isik K."/>
        </authorList>
    </citation>
    <scope>NUCLEOTIDE SEQUENCE [LARGE SCALE GENOMIC DNA]</scope>
    <source>
        <strain evidence="7 8">DSM 43926</strain>
    </source>
</reference>
<dbReference type="AlphaFoldDB" id="A0A5S4FVF5"/>
<dbReference type="InterPro" id="IPR001207">
    <property type="entry name" value="Transposase_mutator"/>
</dbReference>
<feature type="compositionally biased region" description="Polar residues" evidence="6">
    <location>
        <begin position="86"/>
        <end position="99"/>
    </location>
</feature>
<comment type="similarity">
    <text evidence="2">Belongs to the transposase mutator family.</text>
</comment>
<sequence length="99" mass="10868">MLFGTVKVRDDPSVQAKPAYLAVGIDADGEKRVLGIWPAKIPLEAATAGEAAFPYTTVQTRVVHMIRNALRPVARRDRRRRRRQTALASTSPIQDGSGE</sequence>
<dbReference type="EMBL" id="VCKY01000109">
    <property type="protein sequence ID" value="TMR14405.1"/>
    <property type="molecule type" value="Genomic_DNA"/>
</dbReference>
<evidence type="ECO:0000313" key="8">
    <source>
        <dbReference type="Proteomes" id="UP000309128"/>
    </source>
</evidence>
<evidence type="ECO:0000256" key="1">
    <source>
        <dbReference type="ARBA" id="ARBA00002190"/>
    </source>
</evidence>
<proteinExistence type="inferred from homology"/>
<dbReference type="Proteomes" id="UP000309128">
    <property type="component" value="Unassembled WGS sequence"/>
</dbReference>
<evidence type="ECO:0000313" key="7">
    <source>
        <dbReference type="EMBL" id="TMR14405.1"/>
    </source>
</evidence>
<keyword evidence="4" id="KW-0238">DNA-binding</keyword>
<keyword evidence="5" id="KW-0233">DNA recombination</keyword>
<dbReference type="GO" id="GO:0006313">
    <property type="term" value="P:DNA transposition"/>
    <property type="evidence" value="ECO:0007669"/>
    <property type="project" value="InterPro"/>
</dbReference>
<protein>
    <submittedName>
        <fullName evidence="7">Uncharacterized protein</fullName>
    </submittedName>
</protein>
<dbReference type="OrthoDB" id="9793302at2"/>
<dbReference type="Pfam" id="PF00872">
    <property type="entry name" value="Transposase_mut"/>
    <property type="match status" value="1"/>
</dbReference>
<evidence type="ECO:0000256" key="3">
    <source>
        <dbReference type="ARBA" id="ARBA00022578"/>
    </source>
</evidence>
<dbReference type="GO" id="GO:0003677">
    <property type="term" value="F:DNA binding"/>
    <property type="evidence" value="ECO:0007669"/>
    <property type="project" value="UniProtKB-KW"/>
</dbReference>
<feature type="region of interest" description="Disordered" evidence="6">
    <location>
        <begin position="73"/>
        <end position="99"/>
    </location>
</feature>
<accession>A0A5S4FVF5</accession>
<organism evidence="7 8">
    <name type="scientific">Nonomuraea turkmeniaca</name>
    <dbReference type="NCBI Taxonomy" id="103838"/>
    <lineage>
        <taxon>Bacteria</taxon>
        <taxon>Bacillati</taxon>
        <taxon>Actinomycetota</taxon>
        <taxon>Actinomycetes</taxon>
        <taxon>Streptosporangiales</taxon>
        <taxon>Streptosporangiaceae</taxon>
        <taxon>Nonomuraea</taxon>
    </lineage>
</organism>
<evidence type="ECO:0000256" key="2">
    <source>
        <dbReference type="ARBA" id="ARBA00010961"/>
    </source>
</evidence>
<gene>
    <name evidence="7" type="ORF">ETD86_28725</name>
</gene>
<comment type="caution">
    <text evidence="7">The sequence shown here is derived from an EMBL/GenBank/DDBJ whole genome shotgun (WGS) entry which is preliminary data.</text>
</comment>
<evidence type="ECO:0000256" key="6">
    <source>
        <dbReference type="SAM" id="MobiDB-lite"/>
    </source>
</evidence>
<name>A0A5S4FVF5_9ACTN</name>
<evidence type="ECO:0000256" key="4">
    <source>
        <dbReference type="ARBA" id="ARBA00023125"/>
    </source>
</evidence>
<dbReference type="GO" id="GO:0004803">
    <property type="term" value="F:transposase activity"/>
    <property type="evidence" value="ECO:0007669"/>
    <property type="project" value="InterPro"/>
</dbReference>
<evidence type="ECO:0000256" key="5">
    <source>
        <dbReference type="ARBA" id="ARBA00023172"/>
    </source>
</evidence>
<comment type="function">
    <text evidence="1">Required for the transposition of the insertion element.</text>
</comment>